<dbReference type="SUPFAM" id="SSF56672">
    <property type="entry name" value="DNA/RNA polymerases"/>
    <property type="match status" value="1"/>
</dbReference>
<name>A0ABQ5HM75_9ASTR</name>
<evidence type="ECO:0000259" key="1">
    <source>
        <dbReference type="Pfam" id="PF07727"/>
    </source>
</evidence>
<feature type="domain" description="Reverse transcriptase Ty1/copia-type" evidence="1">
    <location>
        <begin position="58"/>
        <end position="121"/>
    </location>
</feature>
<dbReference type="CDD" id="cd09272">
    <property type="entry name" value="RNase_HI_RT_Ty1"/>
    <property type="match status" value="1"/>
</dbReference>
<accession>A0ABQ5HM75</accession>
<gene>
    <name evidence="2" type="ORF">Tco_1070089</name>
</gene>
<dbReference type="EMBL" id="BQNB010019724">
    <property type="protein sequence ID" value="GJT88372.1"/>
    <property type="molecule type" value="Genomic_DNA"/>
</dbReference>
<proteinExistence type="predicted"/>
<evidence type="ECO:0000313" key="3">
    <source>
        <dbReference type="Proteomes" id="UP001151760"/>
    </source>
</evidence>
<sequence>MSTHPMVTRAKAGIFKPLERMNCHVTTTSPLHRSHVHALRDPNWKEAMLDEYNALITNGTWVLVPRPANVNVVRSMWLFKHKFNADGSLSRYKARLVANGRSQQHGIDCDETFIPVVKPATIHTRSLYGLKQALVPAFSTSFLQCIISLLHGEFVMTDLGSLNYFLGVSAQRAASGMFLSQSKFAVEILERANMQKCNPCKTLVDTESKLGPDGEPVSDPTLYRSLAGALQYLTFTRPDLSYVVQQVCLYMHDPRDPHFTALKRILRYVRGTIDHGLQLHVSSTAQLTAYTDADWAGCPLTRRSTFGYYVFLGDNLLSWSAKRQVTLSRSSAKAEYRGVANVVAETAWLRNLLLELHAPLSTATIVYCDNVSAVYLSTNPVQHQRTKHIEIDIHFVRDYVASGQVRVLHVPSRYQYADIFTKGLPMDTLRVIGRTLGKQWDFKEDPCSVVTVVNKTNDADTVSDHKVSDDTVSCSREPNATICHVIAV</sequence>
<protein>
    <submittedName>
        <fullName evidence="2">Ribonuclease H-like domain-containing protein</fullName>
    </submittedName>
</protein>
<dbReference type="PANTHER" id="PTHR11439">
    <property type="entry name" value="GAG-POL-RELATED RETROTRANSPOSON"/>
    <property type="match status" value="1"/>
</dbReference>
<evidence type="ECO:0000313" key="2">
    <source>
        <dbReference type="EMBL" id="GJT88372.1"/>
    </source>
</evidence>
<keyword evidence="3" id="KW-1185">Reference proteome</keyword>
<reference evidence="2" key="1">
    <citation type="journal article" date="2022" name="Int. J. Mol. Sci.">
        <title>Draft Genome of Tanacetum Coccineum: Genomic Comparison of Closely Related Tanacetum-Family Plants.</title>
        <authorList>
            <person name="Yamashiro T."/>
            <person name="Shiraishi A."/>
            <person name="Nakayama K."/>
            <person name="Satake H."/>
        </authorList>
    </citation>
    <scope>NUCLEOTIDE SEQUENCE</scope>
</reference>
<organism evidence="2 3">
    <name type="scientific">Tanacetum coccineum</name>
    <dbReference type="NCBI Taxonomy" id="301880"/>
    <lineage>
        <taxon>Eukaryota</taxon>
        <taxon>Viridiplantae</taxon>
        <taxon>Streptophyta</taxon>
        <taxon>Embryophyta</taxon>
        <taxon>Tracheophyta</taxon>
        <taxon>Spermatophyta</taxon>
        <taxon>Magnoliopsida</taxon>
        <taxon>eudicotyledons</taxon>
        <taxon>Gunneridae</taxon>
        <taxon>Pentapetalae</taxon>
        <taxon>asterids</taxon>
        <taxon>campanulids</taxon>
        <taxon>Asterales</taxon>
        <taxon>Asteraceae</taxon>
        <taxon>Asteroideae</taxon>
        <taxon>Anthemideae</taxon>
        <taxon>Anthemidinae</taxon>
        <taxon>Tanacetum</taxon>
    </lineage>
</organism>
<dbReference type="PANTHER" id="PTHR11439:SF524">
    <property type="entry name" value="RNA-DIRECTED DNA POLYMERASE, PROTEIN KINASE RLK-PELLE-DLSV FAMILY"/>
    <property type="match status" value="1"/>
</dbReference>
<dbReference type="Pfam" id="PF07727">
    <property type="entry name" value="RVT_2"/>
    <property type="match status" value="1"/>
</dbReference>
<dbReference type="Proteomes" id="UP001151760">
    <property type="component" value="Unassembled WGS sequence"/>
</dbReference>
<dbReference type="InterPro" id="IPR043502">
    <property type="entry name" value="DNA/RNA_pol_sf"/>
</dbReference>
<comment type="caution">
    <text evidence="2">The sequence shown here is derived from an EMBL/GenBank/DDBJ whole genome shotgun (WGS) entry which is preliminary data.</text>
</comment>
<dbReference type="InterPro" id="IPR013103">
    <property type="entry name" value="RVT_2"/>
</dbReference>
<reference evidence="2" key="2">
    <citation type="submission" date="2022-01" db="EMBL/GenBank/DDBJ databases">
        <authorList>
            <person name="Yamashiro T."/>
            <person name="Shiraishi A."/>
            <person name="Satake H."/>
            <person name="Nakayama K."/>
        </authorList>
    </citation>
    <scope>NUCLEOTIDE SEQUENCE</scope>
</reference>